<dbReference type="GeneID" id="93367020"/>
<name>A0AAN0RHC6_9RHOB</name>
<feature type="region of interest" description="Disordered" evidence="1">
    <location>
        <begin position="49"/>
        <end position="72"/>
    </location>
</feature>
<evidence type="ECO:0000313" key="3">
    <source>
        <dbReference type="EMBL" id="AII86162.1"/>
    </source>
</evidence>
<feature type="compositionally biased region" description="Pro residues" evidence="1">
    <location>
        <begin position="54"/>
        <end position="67"/>
    </location>
</feature>
<keyword evidence="4" id="KW-1185">Reference proteome</keyword>
<dbReference type="EMBL" id="CP003984">
    <property type="protein sequence ID" value="AII86162.1"/>
    <property type="molecule type" value="Genomic_DNA"/>
</dbReference>
<reference evidence="3 4" key="1">
    <citation type="journal article" date="2014" name="ISME J.">
        <title>Adaptation of an abundant Roseobacter RCA organism to pelagic systems revealed by genomic and transcriptomic analyses.</title>
        <authorList>
            <person name="Voget S."/>
            <person name="Wemheuer B."/>
            <person name="Brinkhoff T."/>
            <person name="Vollmers J."/>
            <person name="Dietrich S."/>
            <person name="Giebel H.A."/>
            <person name="Beardsley C."/>
            <person name="Sardemann C."/>
            <person name="Bakenhus I."/>
            <person name="Billerbeck S."/>
            <person name="Daniel R."/>
            <person name="Simon M."/>
        </authorList>
    </citation>
    <scope>NUCLEOTIDE SEQUENCE [LARGE SCALE GENOMIC DNA]</scope>
    <source>
        <strain evidence="3 4">RCA23</strain>
    </source>
</reference>
<sequence length="147" mass="16128">MFEGWMFLVTEIWVLLVLAGLLGLFCGWIIWGFGKKGRALNPEDAAVAGKTLPPLEPQAEPGPPALPPGFDLDNTPDDLRRIRGIGPKIEAQCHRLGIYSYAQIAAWTAEDIAHIDAQLRGFEGRASRDDWVSEAKALMVEKGQSQS</sequence>
<dbReference type="Gene3D" id="1.10.150.20">
    <property type="entry name" value="5' to 3' exonuclease, C-terminal subdomain"/>
    <property type="match status" value="1"/>
</dbReference>
<dbReference type="KEGG" id="ptp:RCA23_c06030"/>
<evidence type="ECO:0000313" key="4">
    <source>
        <dbReference type="Proteomes" id="UP000028680"/>
    </source>
</evidence>
<organism evidence="3 4">
    <name type="scientific">Planktomarina temperata RCA23</name>
    <dbReference type="NCBI Taxonomy" id="666509"/>
    <lineage>
        <taxon>Bacteria</taxon>
        <taxon>Pseudomonadati</taxon>
        <taxon>Pseudomonadota</taxon>
        <taxon>Alphaproteobacteria</taxon>
        <taxon>Rhodobacterales</taxon>
        <taxon>Paracoccaceae</taxon>
        <taxon>Planktomarina</taxon>
    </lineage>
</organism>
<dbReference type="AlphaFoldDB" id="A0AAN0RHC6"/>
<accession>A0AAN0RHC6</accession>
<gene>
    <name evidence="3" type="ORF">RCA23_c06030</name>
</gene>
<protein>
    <submittedName>
        <fullName evidence="3">Uncharacterized protein</fullName>
    </submittedName>
</protein>
<keyword evidence="2" id="KW-0812">Transmembrane</keyword>
<dbReference type="Proteomes" id="UP000028680">
    <property type="component" value="Chromosome"/>
</dbReference>
<evidence type="ECO:0000256" key="2">
    <source>
        <dbReference type="SAM" id="Phobius"/>
    </source>
</evidence>
<dbReference type="RefSeq" id="WP_052376996.1">
    <property type="nucleotide sequence ID" value="NZ_CP003984.1"/>
</dbReference>
<proteinExistence type="predicted"/>
<keyword evidence="2" id="KW-1133">Transmembrane helix</keyword>
<feature type="transmembrane region" description="Helical" evidence="2">
    <location>
        <begin position="12"/>
        <end position="31"/>
    </location>
</feature>
<evidence type="ECO:0000256" key="1">
    <source>
        <dbReference type="SAM" id="MobiDB-lite"/>
    </source>
</evidence>
<keyword evidence="2" id="KW-0472">Membrane</keyword>